<dbReference type="SUPFAM" id="SSF51905">
    <property type="entry name" value="FAD/NAD(P)-binding domain"/>
    <property type="match status" value="1"/>
</dbReference>
<dbReference type="Pfam" id="PF01593">
    <property type="entry name" value="Amino_oxidase"/>
    <property type="match status" value="1"/>
</dbReference>
<dbReference type="Gene3D" id="3.50.50.60">
    <property type="entry name" value="FAD/NAD(P)-binding domain"/>
    <property type="match status" value="1"/>
</dbReference>
<comment type="caution">
    <text evidence="2">The sequence shown here is derived from an EMBL/GenBank/DDBJ whole genome shotgun (WGS) entry which is preliminary data.</text>
</comment>
<dbReference type="AlphaFoldDB" id="A0A1F7GZ60"/>
<evidence type="ECO:0000259" key="1">
    <source>
        <dbReference type="Pfam" id="PF01593"/>
    </source>
</evidence>
<organism evidence="2 3">
    <name type="scientific">Candidatus Roizmanbacteria bacterium RIFCSPHIGHO2_02_FULL_38_11</name>
    <dbReference type="NCBI Taxonomy" id="1802039"/>
    <lineage>
        <taxon>Bacteria</taxon>
        <taxon>Candidatus Roizmaniibacteriota</taxon>
    </lineage>
</organism>
<name>A0A1F7GZ60_9BACT</name>
<feature type="domain" description="Amine oxidase" evidence="1">
    <location>
        <begin position="10"/>
        <end position="379"/>
    </location>
</feature>
<evidence type="ECO:0000313" key="3">
    <source>
        <dbReference type="Proteomes" id="UP000177913"/>
    </source>
</evidence>
<gene>
    <name evidence="2" type="ORF">A3C25_05230</name>
</gene>
<protein>
    <recommendedName>
        <fullName evidence="1">Amine oxidase domain-containing protein</fullName>
    </recommendedName>
</protein>
<reference evidence="2 3" key="1">
    <citation type="journal article" date="2016" name="Nat. Commun.">
        <title>Thousands of microbial genomes shed light on interconnected biogeochemical processes in an aquifer system.</title>
        <authorList>
            <person name="Anantharaman K."/>
            <person name="Brown C.T."/>
            <person name="Hug L.A."/>
            <person name="Sharon I."/>
            <person name="Castelle C.J."/>
            <person name="Probst A.J."/>
            <person name="Thomas B.C."/>
            <person name="Singh A."/>
            <person name="Wilkins M.J."/>
            <person name="Karaoz U."/>
            <person name="Brodie E.L."/>
            <person name="Williams K.H."/>
            <person name="Hubbard S.S."/>
            <person name="Banfield J.F."/>
        </authorList>
    </citation>
    <scope>NUCLEOTIDE SEQUENCE [LARGE SCALE GENOMIC DNA]</scope>
</reference>
<dbReference type="PANTHER" id="PTHR42923:SF46">
    <property type="entry name" value="AMINE OXIDASE"/>
    <property type="match status" value="1"/>
</dbReference>
<evidence type="ECO:0000313" key="2">
    <source>
        <dbReference type="EMBL" id="OGK24085.1"/>
    </source>
</evidence>
<proteinExistence type="predicted"/>
<dbReference type="InterPro" id="IPR050464">
    <property type="entry name" value="Zeta_carotene_desat/Oxidored"/>
</dbReference>
<dbReference type="Gene3D" id="3.40.50.720">
    <property type="entry name" value="NAD(P)-binding Rossmann-like Domain"/>
    <property type="match status" value="1"/>
</dbReference>
<dbReference type="Proteomes" id="UP000177913">
    <property type="component" value="Unassembled WGS sequence"/>
</dbReference>
<dbReference type="PRINTS" id="PR00419">
    <property type="entry name" value="ADXRDTASE"/>
</dbReference>
<dbReference type="InterPro" id="IPR002937">
    <property type="entry name" value="Amino_oxidase"/>
</dbReference>
<dbReference type="PANTHER" id="PTHR42923">
    <property type="entry name" value="PROTOPORPHYRINOGEN OXIDASE"/>
    <property type="match status" value="1"/>
</dbReference>
<sequence>MKIAILGGGFTGMTASYYLAKKGHEVTLFEKEKVLGGLAVGFKSKGWDWYLERAYHHLLDSEDDILDFAQDVGFKDIFFKETQTSSLYEISSHPELVSGSDFKGIPDQVRDDPAQDGTDYRIIPLDSPQDFLRFPLLSLPEKIRAGIVLAFLKFSPFLTLYEKTTAEEFLKKTQGEHVWEILWRDLFRKKFGKYAENILATFIWARITKRAKKLGYIKGGFQTFINYTEEQLVNLRVNVFTGFEIKTIEKRGVGFEINKSEKFDAVISTLPTVIMSKITQSIFSQPYLKKFSKLKYLHAVVLILETKQPILEKTYWLNICASKIPIMIVAQHTNFIDKKYYSGNHIAYVGWYVEREHAFIKMSSKEMLDFCSPYLKKINSSYSLQPTNCYLFHGPFAQPIFDKDFVKNKPAFITPVKNFYVANLDMTYPYDRGTNYAVKLGREVSGLI</sequence>
<dbReference type="GO" id="GO:0016491">
    <property type="term" value="F:oxidoreductase activity"/>
    <property type="evidence" value="ECO:0007669"/>
    <property type="project" value="InterPro"/>
</dbReference>
<dbReference type="EMBL" id="MFZO01000039">
    <property type="protein sequence ID" value="OGK24085.1"/>
    <property type="molecule type" value="Genomic_DNA"/>
</dbReference>
<accession>A0A1F7GZ60</accession>
<dbReference type="InterPro" id="IPR036188">
    <property type="entry name" value="FAD/NAD-bd_sf"/>
</dbReference>